<name>A0A1S4AFJ5_TOBAC</name>
<protein>
    <submittedName>
        <fullName evidence="2">RNA-directed DNA polymerase homolog</fullName>
    </submittedName>
</protein>
<dbReference type="InterPro" id="IPR043502">
    <property type="entry name" value="DNA/RNA_pol_sf"/>
</dbReference>
<proteinExistence type="predicted"/>
<dbReference type="OrthoDB" id="1929490at2759"/>
<organism evidence="2">
    <name type="scientific">Nicotiana tabacum</name>
    <name type="common">Common tobacco</name>
    <dbReference type="NCBI Taxonomy" id="4097"/>
    <lineage>
        <taxon>Eukaryota</taxon>
        <taxon>Viridiplantae</taxon>
        <taxon>Streptophyta</taxon>
        <taxon>Embryophyta</taxon>
        <taxon>Tracheophyta</taxon>
        <taxon>Spermatophyta</taxon>
        <taxon>Magnoliopsida</taxon>
        <taxon>eudicotyledons</taxon>
        <taxon>Gunneridae</taxon>
        <taxon>Pentapetalae</taxon>
        <taxon>asterids</taxon>
        <taxon>lamiids</taxon>
        <taxon>Solanales</taxon>
        <taxon>Solanaceae</taxon>
        <taxon>Nicotianoideae</taxon>
        <taxon>Nicotianeae</taxon>
        <taxon>Nicotiana</taxon>
    </lineage>
</organism>
<dbReference type="InterPro" id="IPR000477">
    <property type="entry name" value="RT_dom"/>
</dbReference>
<dbReference type="PaxDb" id="4097-A0A1S4AFJ5"/>
<dbReference type="SUPFAM" id="SSF56672">
    <property type="entry name" value="DNA/RNA polymerases"/>
    <property type="match status" value="1"/>
</dbReference>
<dbReference type="PANTHER" id="PTHR24559">
    <property type="entry name" value="TRANSPOSON TY3-I GAG-POL POLYPROTEIN"/>
    <property type="match status" value="1"/>
</dbReference>
<evidence type="ECO:0000259" key="1">
    <source>
        <dbReference type="Pfam" id="PF00078"/>
    </source>
</evidence>
<accession>A0A1S4AFJ5</accession>
<feature type="domain" description="Reverse transcriptase" evidence="1">
    <location>
        <begin position="87"/>
        <end position="227"/>
    </location>
</feature>
<keyword evidence="2" id="KW-0695">RNA-directed DNA polymerase</keyword>
<evidence type="ECO:0000313" key="2">
    <source>
        <dbReference type="RefSeq" id="XP_016475455.1"/>
    </source>
</evidence>
<dbReference type="Gene3D" id="3.10.10.10">
    <property type="entry name" value="HIV Type 1 Reverse Transcriptase, subunit A, domain 1"/>
    <property type="match status" value="1"/>
</dbReference>
<dbReference type="AlphaFoldDB" id="A0A1S4AFJ5"/>
<dbReference type="Pfam" id="PF00078">
    <property type="entry name" value="RVT_1"/>
    <property type="match status" value="1"/>
</dbReference>
<sequence length="236" mass="27101">MAKWVLALEGQGKPQAFQRTSKKAEPQNERVVKKEVIKWLDAGIIFPISNSNWISPVQCVPKKVGMNVVQNENNELISTRTITGWQICMDYKKLNKTTQKDHFPLSFIDQMLDRLAGRSHYCFLDGYSGYNQISIAPEDREKTSFTCPYGVYAFRRMTFGISNAPAIFQRCMMTIFTDMVEDIIEVFMDDFSVLGYSFDDCHKNLKRVLKRFVETNLGCEELKKKLVTAPIIVAPD</sequence>
<dbReference type="InterPro" id="IPR043128">
    <property type="entry name" value="Rev_trsase/Diguanyl_cyclase"/>
</dbReference>
<dbReference type="PANTHER" id="PTHR24559:SF444">
    <property type="entry name" value="REVERSE TRANSCRIPTASE DOMAIN-CONTAINING PROTEIN"/>
    <property type="match status" value="1"/>
</dbReference>
<dbReference type="STRING" id="4097.A0A1S4AFJ5"/>
<dbReference type="Gene3D" id="3.30.70.270">
    <property type="match status" value="1"/>
</dbReference>
<dbReference type="SMR" id="A0A1S4AFJ5"/>
<dbReference type="GO" id="GO:0003964">
    <property type="term" value="F:RNA-directed DNA polymerase activity"/>
    <property type="evidence" value="ECO:0007669"/>
    <property type="project" value="UniProtKB-KW"/>
</dbReference>
<reference evidence="2" key="1">
    <citation type="submission" date="2025-08" db="UniProtKB">
        <authorList>
            <consortium name="RefSeq"/>
        </authorList>
    </citation>
    <scope>IDENTIFICATION</scope>
</reference>
<dbReference type="KEGG" id="nta:107797109"/>
<dbReference type="RefSeq" id="XP_016475455.1">
    <property type="nucleotide sequence ID" value="XM_016619969.1"/>
</dbReference>
<keyword evidence="2" id="KW-0808">Transferase</keyword>
<gene>
    <name evidence="2" type="primary">LOC107797109</name>
</gene>
<dbReference type="InterPro" id="IPR053134">
    <property type="entry name" value="RNA-dir_DNA_polymerase"/>
</dbReference>
<dbReference type="CDD" id="cd01647">
    <property type="entry name" value="RT_LTR"/>
    <property type="match status" value="1"/>
</dbReference>
<keyword evidence="2" id="KW-0548">Nucleotidyltransferase</keyword>